<keyword evidence="1" id="KW-0805">Transcription regulation</keyword>
<dbReference type="Pfam" id="PF13377">
    <property type="entry name" value="Peripla_BP_3"/>
    <property type="match status" value="1"/>
</dbReference>
<evidence type="ECO:0000259" key="5">
    <source>
        <dbReference type="Pfam" id="PF13377"/>
    </source>
</evidence>
<organism evidence="6 7">
    <name type="scientific">Streptomyces decoyicus</name>
    <dbReference type="NCBI Taxonomy" id="249567"/>
    <lineage>
        <taxon>Bacteria</taxon>
        <taxon>Bacillati</taxon>
        <taxon>Actinomycetota</taxon>
        <taxon>Actinomycetes</taxon>
        <taxon>Kitasatosporales</taxon>
        <taxon>Streptomycetaceae</taxon>
        <taxon>Streptomyces</taxon>
    </lineage>
</organism>
<dbReference type="InterPro" id="IPR046335">
    <property type="entry name" value="LacI/GalR-like_sensor"/>
</dbReference>
<dbReference type="SUPFAM" id="SSF53822">
    <property type="entry name" value="Periplasmic binding protein-like I"/>
    <property type="match status" value="1"/>
</dbReference>
<keyword evidence="7" id="KW-1185">Reference proteome</keyword>
<dbReference type="EMBL" id="CP109106">
    <property type="protein sequence ID" value="WSB73903.1"/>
    <property type="molecule type" value="Genomic_DNA"/>
</dbReference>
<dbReference type="PANTHER" id="PTHR30146">
    <property type="entry name" value="LACI-RELATED TRANSCRIPTIONAL REPRESSOR"/>
    <property type="match status" value="1"/>
</dbReference>
<dbReference type="PANTHER" id="PTHR30146:SF153">
    <property type="entry name" value="LACTOSE OPERON REPRESSOR"/>
    <property type="match status" value="1"/>
</dbReference>
<dbReference type="InterPro" id="IPR028082">
    <property type="entry name" value="Peripla_BP_I"/>
</dbReference>
<feature type="region of interest" description="Disordered" evidence="4">
    <location>
        <begin position="101"/>
        <end position="179"/>
    </location>
</feature>
<proteinExistence type="predicted"/>
<evidence type="ECO:0000313" key="7">
    <source>
        <dbReference type="Proteomes" id="UP001344251"/>
    </source>
</evidence>
<feature type="compositionally biased region" description="Basic and acidic residues" evidence="4">
    <location>
        <begin position="136"/>
        <end position="153"/>
    </location>
</feature>
<gene>
    <name evidence="6" type="ORF">OG863_10650</name>
</gene>
<dbReference type="Proteomes" id="UP001344251">
    <property type="component" value="Chromosome"/>
</dbReference>
<evidence type="ECO:0000256" key="4">
    <source>
        <dbReference type="SAM" id="MobiDB-lite"/>
    </source>
</evidence>
<evidence type="ECO:0000256" key="1">
    <source>
        <dbReference type="ARBA" id="ARBA00023015"/>
    </source>
</evidence>
<accession>A0ABZ1FTS4</accession>
<evidence type="ECO:0000256" key="3">
    <source>
        <dbReference type="ARBA" id="ARBA00023163"/>
    </source>
</evidence>
<evidence type="ECO:0000313" key="6">
    <source>
        <dbReference type="EMBL" id="WSB73903.1"/>
    </source>
</evidence>
<sequence>MPAAHPRPSAVLAFNDRCATGVLDAFLRAGVPVSDEMSVVGCDDSRLARLAHIDLTTAGQDVPRLAELPVGRAIARMEAEAAPGPETVIAPRLVVRATTAAPRRALSSLPSPPRGTGRASPGRREADNRAPGLRAEGPRLRGSLERRRPDCAGRRRAAGRGRSYAGGSGPCGPCPMALP</sequence>
<protein>
    <submittedName>
        <fullName evidence="6">Substrate-binding domain-containing protein</fullName>
    </submittedName>
</protein>
<reference evidence="6 7" key="1">
    <citation type="submission" date="2022-10" db="EMBL/GenBank/DDBJ databases">
        <title>The complete genomes of actinobacterial strains from the NBC collection.</title>
        <authorList>
            <person name="Joergensen T.S."/>
            <person name="Alvarez Arevalo M."/>
            <person name="Sterndorff E.B."/>
            <person name="Faurdal D."/>
            <person name="Vuksanovic O."/>
            <person name="Mourched A.-S."/>
            <person name="Charusanti P."/>
            <person name="Shaw S."/>
            <person name="Blin K."/>
            <person name="Weber T."/>
        </authorList>
    </citation>
    <scope>NUCLEOTIDE SEQUENCE [LARGE SCALE GENOMIC DNA]</scope>
    <source>
        <strain evidence="6 7">NBC 01774</strain>
    </source>
</reference>
<keyword evidence="2" id="KW-0238">DNA-binding</keyword>
<dbReference type="Gene3D" id="3.40.50.2300">
    <property type="match status" value="1"/>
</dbReference>
<evidence type="ECO:0000256" key="2">
    <source>
        <dbReference type="ARBA" id="ARBA00023125"/>
    </source>
</evidence>
<name>A0ABZ1FTS4_9ACTN</name>
<feature type="domain" description="Transcriptional regulator LacI/GalR-like sensor" evidence="5">
    <location>
        <begin position="5"/>
        <end position="99"/>
    </location>
</feature>
<keyword evidence="3" id="KW-0804">Transcription</keyword>